<protein>
    <submittedName>
        <fullName evidence="8">Integrase</fullName>
    </submittedName>
</protein>
<dbReference type="PROSITE" id="PS51900">
    <property type="entry name" value="CB"/>
    <property type="match status" value="1"/>
</dbReference>
<dbReference type="PANTHER" id="PTHR34605">
    <property type="entry name" value="PHAGE_INTEGRASE DOMAIN-CONTAINING PROTEIN"/>
    <property type="match status" value="1"/>
</dbReference>
<feature type="domain" description="Tyr recombinase" evidence="6">
    <location>
        <begin position="128"/>
        <end position="327"/>
    </location>
</feature>
<dbReference type="Proteomes" id="UP000229897">
    <property type="component" value="Chromosome"/>
</dbReference>
<dbReference type="InterPro" id="IPR011010">
    <property type="entry name" value="DNA_brk_join_enz"/>
</dbReference>
<accession>A0A2D2DQA1</accession>
<dbReference type="PROSITE" id="PS51898">
    <property type="entry name" value="TYR_RECOMBINASE"/>
    <property type="match status" value="1"/>
</dbReference>
<keyword evidence="9" id="KW-1185">Reference proteome</keyword>
<dbReference type="EMBL" id="CP024608">
    <property type="protein sequence ID" value="ATQ77165.1"/>
    <property type="molecule type" value="Genomic_DNA"/>
</dbReference>
<dbReference type="InterPro" id="IPR044068">
    <property type="entry name" value="CB"/>
</dbReference>
<evidence type="ECO:0000313" key="9">
    <source>
        <dbReference type="Proteomes" id="UP000229897"/>
    </source>
</evidence>
<evidence type="ECO:0000256" key="1">
    <source>
        <dbReference type="ARBA" id="ARBA00022908"/>
    </source>
</evidence>
<feature type="domain" description="Core-binding (CB)" evidence="7">
    <location>
        <begin position="25"/>
        <end position="102"/>
    </location>
</feature>
<proteinExistence type="predicted"/>
<dbReference type="AlphaFoldDB" id="A0A2D2DQA1"/>
<keyword evidence="1" id="KW-0229">DNA integration</keyword>
<reference evidence="8" key="1">
    <citation type="submission" date="2017-10" db="EMBL/GenBank/DDBJ databases">
        <title>Massilia psychrophilum sp. nov., a novel purple-pigmented bacterium isolated from Tianshan glacier, Xinjiang Municipality, China.</title>
        <authorList>
            <person name="Wang H."/>
        </authorList>
    </citation>
    <scope>NUCLEOTIDE SEQUENCE [LARGE SCALE GENOMIC DNA]</scope>
    <source>
        <strain evidence="8">B2</strain>
    </source>
</reference>
<dbReference type="InterPro" id="IPR052925">
    <property type="entry name" value="Phage_Integrase-like_Recomb"/>
</dbReference>
<dbReference type="RefSeq" id="WP_099879091.1">
    <property type="nucleotide sequence ID" value="NZ_CP024608.1"/>
</dbReference>
<dbReference type="InterPro" id="IPR010998">
    <property type="entry name" value="Integrase_recombinase_N"/>
</dbReference>
<keyword evidence="2 4" id="KW-0238">DNA-binding</keyword>
<dbReference type="InterPro" id="IPR013762">
    <property type="entry name" value="Integrase-like_cat_sf"/>
</dbReference>
<organism evidence="8 9">
    <name type="scientific">Massilia violaceinigra</name>
    <dbReference type="NCBI Taxonomy" id="2045208"/>
    <lineage>
        <taxon>Bacteria</taxon>
        <taxon>Pseudomonadati</taxon>
        <taxon>Pseudomonadota</taxon>
        <taxon>Betaproteobacteria</taxon>
        <taxon>Burkholderiales</taxon>
        <taxon>Oxalobacteraceae</taxon>
        <taxon>Telluria group</taxon>
        <taxon>Massilia</taxon>
    </lineage>
</organism>
<dbReference type="Gene3D" id="1.10.150.130">
    <property type="match status" value="1"/>
</dbReference>
<sequence length="349" mass="37558">MSDDVIPVSAAPASAIAPLRNAVTPLDAELSAQHRAFLAAATSENTRRTYRSAIKHYLSWGGVLPADEPTMIRYLLAFAASLNPRTLALRLTALSQWHVHQGFADPASTPTVRKTLAGITRTNGKPKKKAKALPVEDLERIVAQLANLATLKAARDNALLQIGFFGGLRRSELVAIDVSHIGLQAEGMTITLPRSKTDQMGEGIVKAIPYGDGACCPATALRNWLDAAGIASGPLFRPISKWGEVSAAALHEGSVNTILEQCARLAGLDYVPDLSSHSLRRGMATSAHRAGANFRDIKRQGGWRHDGTVQGYIEEAGRFEDNAAGTLLRSSQRQDPPQARRAGKHDREK</sequence>
<dbReference type="OrthoDB" id="8630841at2"/>
<name>A0A2D2DQA1_9BURK</name>
<evidence type="ECO:0000259" key="7">
    <source>
        <dbReference type="PROSITE" id="PS51900"/>
    </source>
</evidence>
<dbReference type="SUPFAM" id="SSF47823">
    <property type="entry name" value="lambda integrase-like, N-terminal domain"/>
    <property type="match status" value="1"/>
</dbReference>
<feature type="region of interest" description="Disordered" evidence="5">
    <location>
        <begin position="323"/>
        <end position="349"/>
    </location>
</feature>
<evidence type="ECO:0000313" key="8">
    <source>
        <dbReference type="EMBL" id="ATQ77165.1"/>
    </source>
</evidence>
<dbReference type="PANTHER" id="PTHR34605:SF4">
    <property type="entry name" value="DNA ADENINE METHYLTRANSFERASE"/>
    <property type="match status" value="1"/>
</dbReference>
<dbReference type="GO" id="GO:0003677">
    <property type="term" value="F:DNA binding"/>
    <property type="evidence" value="ECO:0007669"/>
    <property type="project" value="UniProtKB-UniRule"/>
</dbReference>
<dbReference type="Pfam" id="PF00589">
    <property type="entry name" value="Phage_integrase"/>
    <property type="match status" value="1"/>
</dbReference>
<evidence type="ECO:0000259" key="6">
    <source>
        <dbReference type="PROSITE" id="PS51898"/>
    </source>
</evidence>
<gene>
    <name evidence="8" type="ORF">CR152_23585</name>
</gene>
<evidence type="ECO:0000256" key="5">
    <source>
        <dbReference type="SAM" id="MobiDB-lite"/>
    </source>
</evidence>
<dbReference type="Gene3D" id="1.10.443.10">
    <property type="entry name" value="Intergrase catalytic core"/>
    <property type="match status" value="1"/>
</dbReference>
<dbReference type="KEGG" id="mass:CR152_23585"/>
<dbReference type="CDD" id="cd00799">
    <property type="entry name" value="INT_Cre_C"/>
    <property type="match status" value="1"/>
</dbReference>
<dbReference type="GO" id="GO:0006310">
    <property type="term" value="P:DNA recombination"/>
    <property type="evidence" value="ECO:0007669"/>
    <property type="project" value="UniProtKB-KW"/>
</dbReference>
<dbReference type="GO" id="GO:0015074">
    <property type="term" value="P:DNA integration"/>
    <property type="evidence" value="ECO:0007669"/>
    <property type="project" value="UniProtKB-KW"/>
</dbReference>
<dbReference type="SUPFAM" id="SSF56349">
    <property type="entry name" value="DNA breaking-rejoining enzymes"/>
    <property type="match status" value="1"/>
</dbReference>
<evidence type="ECO:0000256" key="2">
    <source>
        <dbReference type="ARBA" id="ARBA00023125"/>
    </source>
</evidence>
<evidence type="ECO:0000256" key="3">
    <source>
        <dbReference type="ARBA" id="ARBA00023172"/>
    </source>
</evidence>
<keyword evidence="3" id="KW-0233">DNA recombination</keyword>
<dbReference type="InterPro" id="IPR002104">
    <property type="entry name" value="Integrase_catalytic"/>
</dbReference>
<evidence type="ECO:0000256" key="4">
    <source>
        <dbReference type="PROSITE-ProRule" id="PRU01248"/>
    </source>
</evidence>